<sequence>MKNKNKITVLLILCCVFMISGCKPQKDIVGEIMPVTAEYKKQPIMEYFQKKDKFVNVSSSVGIRNEDESLTIKGMTLKYYPNDKKAYGVYSVDQYFNQGKRIESSEIPLMLDENGYQVKNGYELIEEIRNFIFMSEEVAFTPEYIKSLKVENTDYTFEVPSYSVTYLFLNTNDEIKEYLKKKDLLQYGEGYSVVFGKKGRGYGGGDMTLNVNNEKELYISETFNQNISEEGTDYKGQYLGEEMTTNE</sequence>
<keyword evidence="3" id="KW-1185">Reference proteome</keyword>
<dbReference type="PROSITE" id="PS51257">
    <property type="entry name" value="PROKAR_LIPOPROTEIN"/>
    <property type="match status" value="1"/>
</dbReference>
<evidence type="ECO:0000313" key="3">
    <source>
        <dbReference type="Proteomes" id="UP000198948"/>
    </source>
</evidence>
<evidence type="ECO:0000313" key="2">
    <source>
        <dbReference type="EMBL" id="SER51929.1"/>
    </source>
</evidence>
<proteinExistence type="inferred from homology"/>
<gene>
    <name evidence="2" type="ORF">SAMN04488559_101151</name>
</gene>
<name>A0A1H9PVX8_9LACT</name>
<dbReference type="EMBL" id="FOHA01000001">
    <property type="protein sequence ID" value="SER51929.1"/>
    <property type="molecule type" value="Genomic_DNA"/>
</dbReference>
<protein>
    <recommendedName>
        <fullName evidence="4">Lipoprotein</fullName>
    </recommendedName>
</protein>
<dbReference type="AlphaFoldDB" id="A0A1H9PVX8"/>
<dbReference type="Pfam" id="PF04507">
    <property type="entry name" value="DUF576"/>
    <property type="match status" value="1"/>
</dbReference>
<dbReference type="OrthoDB" id="2189886at2"/>
<reference evidence="2 3" key="1">
    <citation type="submission" date="2016-10" db="EMBL/GenBank/DDBJ databases">
        <authorList>
            <person name="de Groot N.N."/>
        </authorList>
    </citation>
    <scope>NUCLEOTIDE SEQUENCE [LARGE SCALE GENOMIC DNA]</scope>
    <source>
        <strain evidence="2 3">DSM 13760</strain>
    </source>
</reference>
<evidence type="ECO:0008006" key="4">
    <source>
        <dbReference type="Google" id="ProtNLM"/>
    </source>
</evidence>
<dbReference type="RefSeq" id="WP_092649306.1">
    <property type="nucleotide sequence ID" value="NZ_FOHA01000001.1"/>
</dbReference>
<dbReference type="InterPro" id="IPR007595">
    <property type="entry name" value="Csa"/>
</dbReference>
<organism evidence="2 3">
    <name type="scientific">Isobaculum melis</name>
    <dbReference type="NCBI Taxonomy" id="142588"/>
    <lineage>
        <taxon>Bacteria</taxon>
        <taxon>Bacillati</taxon>
        <taxon>Bacillota</taxon>
        <taxon>Bacilli</taxon>
        <taxon>Lactobacillales</taxon>
        <taxon>Carnobacteriaceae</taxon>
        <taxon>Isobaculum</taxon>
    </lineage>
</organism>
<dbReference type="InterPro" id="IPR038641">
    <property type="entry name" value="Csa_sf"/>
</dbReference>
<dbReference type="Gene3D" id="2.50.20.40">
    <property type="match status" value="1"/>
</dbReference>
<comment type="similarity">
    <text evidence="1">Belongs to the staphylococcal tandem lipoprotein family.</text>
</comment>
<evidence type="ECO:0000256" key="1">
    <source>
        <dbReference type="ARBA" id="ARBA00009715"/>
    </source>
</evidence>
<accession>A0A1H9PVX8</accession>
<dbReference type="STRING" id="142588.SAMN04488559_101151"/>
<dbReference type="Proteomes" id="UP000198948">
    <property type="component" value="Unassembled WGS sequence"/>
</dbReference>